<evidence type="ECO:0000259" key="3">
    <source>
        <dbReference type="PROSITE" id="PS51186"/>
    </source>
</evidence>
<dbReference type="Proteomes" id="UP000009885">
    <property type="component" value="Unassembled WGS sequence"/>
</dbReference>
<dbReference type="InterPro" id="IPR039143">
    <property type="entry name" value="GNPNAT1-like"/>
</dbReference>
<evidence type="ECO:0000313" key="5">
    <source>
        <dbReference type="Proteomes" id="UP000009885"/>
    </source>
</evidence>
<reference evidence="4 5" key="1">
    <citation type="journal article" date="2013" name="Genome Announc.">
        <title>Genome Sequence of Staphylococcus massiliensis Strain S46, Isolated from the Surface of Healthy Human Skin.</title>
        <authorList>
            <person name="Srivastav R."/>
            <person name="Singh A."/>
            <person name="Jangir P.K."/>
            <person name="Kumari C."/>
            <person name="Muduli S."/>
            <person name="Sharma R."/>
        </authorList>
    </citation>
    <scope>NUCLEOTIDE SEQUENCE [LARGE SCALE GENOMIC DNA]</scope>
    <source>
        <strain evidence="4 5">S46</strain>
    </source>
</reference>
<dbReference type="SUPFAM" id="SSF55729">
    <property type="entry name" value="Acyl-CoA N-acyltransferases (Nat)"/>
    <property type="match status" value="1"/>
</dbReference>
<dbReference type="EMBL" id="AMSQ01000009">
    <property type="protein sequence ID" value="EKU47789.1"/>
    <property type="molecule type" value="Genomic_DNA"/>
</dbReference>
<dbReference type="eggNOG" id="COG2153">
    <property type="taxonomic scope" value="Bacteria"/>
</dbReference>
<organism evidence="4 5">
    <name type="scientific">Staphylococcus massiliensis S46</name>
    <dbReference type="NCBI Taxonomy" id="1229783"/>
    <lineage>
        <taxon>Bacteria</taxon>
        <taxon>Bacillati</taxon>
        <taxon>Bacillota</taxon>
        <taxon>Bacilli</taxon>
        <taxon>Bacillales</taxon>
        <taxon>Staphylococcaceae</taxon>
        <taxon>Staphylococcus</taxon>
    </lineage>
</organism>
<sequence>MLKIADTKEALNHCFEIRKQVFVDEQGVPPSLEIDQYEDEATHVLLTEYGCPIATGRFREYKDGIKIERVAVIKSHRKLGLGKKVLDYIEYQAKSNNKTKFYLNAQTQAIPFYESLGYYKYGDVFKDAGISHYAMVKEA</sequence>
<evidence type="ECO:0000256" key="2">
    <source>
        <dbReference type="ARBA" id="ARBA00029740"/>
    </source>
</evidence>
<evidence type="ECO:0000256" key="1">
    <source>
        <dbReference type="ARBA" id="ARBA00009623"/>
    </source>
</evidence>
<accession>K9AKI1</accession>
<dbReference type="PANTHER" id="PTHR13355:SF11">
    <property type="entry name" value="GLUCOSAMINE 6-PHOSPHATE N-ACETYLTRANSFERASE"/>
    <property type="match status" value="1"/>
</dbReference>
<comment type="similarity">
    <text evidence="1">Belongs to the UPF0039 (ElaA) family.</text>
</comment>
<dbReference type="PATRIC" id="fig|1229783.3.peg.1431"/>
<protein>
    <recommendedName>
        <fullName evidence="2">GCN5-related N-acetyltransferase</fullName>
    </recommendedName>
</protein>
<comment type="caution">
    <text evidence="4">The sequence shown here is derived from an EMBL/GenBank/DDBJ whole genome shotgun (WGS) entry which is preliminary data.</text>
</comment>
<proteinExistence type="inferred from homology"/>
<gene>
    <name evidence="4" type="ORF">C273_07092</name>
</gene>
<dbReference type="PROSITE" id="PS51186">
    <property type="entry name" value="GNAT"/>
    <property type="match status" value="1"/>
</dbReference>
<dbReference type="GO" id="GO:0004343">
    <property type="term" value="F:glucosamine 6-phosphate N-acetyltransferase activity"/>
    <property type="evidence" value="ECO:0007669"/>
    <property type="project" value="TreeGrafter"/>
</dbReference>
<feature type="domain" description="N-acetyltransferase" evidence="3">
    <location>
        <begin position="1"/>
        <end position="139"/>
    </location>
</feature>
<name>K9AKI1_9STAP</name>
<keyword evidence="4" id="KW-0808">Transferase</keyword>
<evidence type="ECO:0000313" key="4">
    <source>
        <dbReference type="EMBL" id="EKU47789.1"/>
    </source>
</evidence>
<dbReference type="PANTHER" id="PTHR13355">
    <property type="entry name" value="GLUCOSAMINE 6-PHOSPHATE N-ACETYLTRANSFERASE"/>
    <property type="match status" value="1"/>
</dbReference>
<dbReference type="CDD" id="cd04301">
    <property type="entry name" value="NAT_SF"/>
    <property type="match status" value="1"/>
</dbReference>
<dbReference type="Gene3D" id="3.40.630.30">
    <property type="match status" value="1"/>
</dbReference>
<dbReference type="InterPro" id="IPR016181">
    <property type="entry name" value="Acyl_CoA_acyltransferase"/>
</dbReference>
<dbReference type="AlphaFoldDB" id="K9AKI1"/>
<dbReference type="STRING" id="1229783.C273_07092"/>
<dbReference type="Pfam" id="PF13673">
    <property type="entry name" value="Acetyltransf_10"/>
    <property type="match status" value="1"/>
</dbReference>
<dbReference type="RefSeq" id="WP_009383721.1">
    <property type="nucleotide sequence ID" value="NZ_AMSQ01000009.1"/>
</dbReference>
<dbReference type="InterPro" id="IPR000182">
    <property type="entry name" value="GNAT_dom"/>
</dbReference>
<dbReference type="OrthoDB" id="9796171at2"/>
<keyword evidence="5" id="KW-1185">Reference proteome</keyword>